<dbReference type="OrthoDB" id="5229512at2759"/>
<proteinExistence type="predicted"/>
<name>A0A2V1DDV2_9PLEO</name>
<gene>
    <name evidence="1" type="ORF">DM02DRAFT_659825</name>
</gene>
<evidence type="ECO:0000313" key="2">
    <source>
        <dbReference type="Proteomes" id="UP000244855"/>
    </source>
</evidence>
<reference evidence="1 2" key="1">
    <citation type="journal article" date="2018" name="Sci. Rep.">
        <title>Comparative genomics provides insights into the lifestyle and reveals functional heterogeneity of dark septate endophytic fungi.</title>
        <authorList>
            <person name="Knapp D.G."/>
            <person name="Nemeth J.B."/>
            <person name="Barry K."/>
            <person name="Hainaut M."/>
            <person name="Henrissat B."/>
            <person name="Johnson J."/>
            <person name="Kuo A."/>
            <person name="Lim J.H.P."/>
            <person name="Lipzen A."/>
            <person name="Nolan M."/>
            <person name="Ohm R.A."/>
            <person name="Tamas L."/>
            <person name="Grigoriev I.V."/>
            <person name="Spatafora J.W."/>
            <person name="Nagy L.G."/>
            <person name="Kovacs G.M."/>
        </authorList>
    </citation>
    <scope>NUCLEOTIDE SEQUENCE [LARGE SCALE GENOMIC DNA]</scope>
    <source>
        <strain evidence="1 2">DSE2036</strain>
    </source>
</reference>
<sequence length="519" mass="60456">MDRRTNGRNTHFRFLDLPLECRHKVYRELLCTFDDDVGPRGIYDVRRARMKNYSGEWVRDKDEPENGPRTRFEELRTHRIETAILRTCKEIYREGTEFMFAVNQLIRVQTEHIFMPNLLLSSRIPVLMVQPDARKQVYRCVMVLTLTMVAPEDMWSDSNLIQKLRRKPDVRYDFMILQRDWDVFCMVLAEANDSNPLESTIPPSQGFPLFVGSSWFSNHIRVDLSLNATSSPGKHPSWSPTMNSFFTREVQQKLLKPFHTWLRNQKHVSIKGEVVCNLEKKVVSDVSGPCFSNAKEVVDFFQSTEANAHDTYQVNTSDYANWLPTYLDLRIDLQKVQCSAKKQFESLPDRLSYEERWDSVCHRVNTLVTRGVLACMEEPNQTPREIFSQGLFIIYTIHGNRCTFRSEDGGLCSIWRKSILTHQAFIAARAFKALKQLEHDSCPQYMTAEDPLRYIVSALEANPFDKELLKTKGKIRKMVEEYGTNVETSNIAQCIMTKDDSDNPTTRAVRVKIDRRSYR</sequence>
<keyword evidence="2" id="KW-1185">Reference proteome</keyword>
<evidence type="ECO:0000313" key="1">
    <source>
        <dbReference type="EMBL" id="PVH95783.1"/>
    </source>
</evidence>
<dbReference type="Proteomes" id="UP000244855">
    <property type="component" value="Unassembled WGS sequence"/>
</dbReference>
<protein>
    <submittedName>
        <fullName evidence="1">Uncharacterized protein</fullName>
    </submittedName>
</protein>
<organism evidence="1 2">
    <name type="scientific">Periconia macrospinosa</name>
    <dbReference type="NCBI Taxonomy" id="97972"/>
    <lineage>
        <taxon>Eukaryota</taxon>
        <taxon>Fungi</taxon>
        <taxon>Dikarya</taxon>
        <taxon>Ascomycota</taxon>
        <taxon>Pezizomycotina</taxon>
        <taxon>Dothideomycetes</taxon>
        <taxon>Pleosporomycetidae</taxon>
        <taxon>Pleosporales</taxon>
        <taxon>Massarineae</taxon>
        <taxon>Periconiaceae</taxon>
        <taxon>Periconia</taxon>
    </lineage>
</organism>
<dbReference type="AlphaFoldDB" id="A0A2V1DDV2"/>
<accession>A0A2V1DDV2</accession>
<dbReference type="EMBL" id="KZ805484">
    <property type="protein sequence ID" value="PVH95783.1"/>
    <property type="molecule type" value="Genomic_DNA"/>
</dbReference>